<dbReference type="InterPro" id="IPR024593">
    <property type="entry name" value="DUF3444"/>
</dbReference>
<name>A0A022RZU4_ERYGU</name>
<feature type="compositionally biased region" description="Polar residues" evidence="1">
    <location>
        <begin position="508"/>
        <end position="524"/>
    </location>
</feature>
<feature type="domain" description="J" evidence="2">
    <location>
        <begin position="72"/>
        <end position="136"/>
    </location>
</feature>
<keyword evidence="4" id="KW-1185">Reference proteome</keyword>
<proteinExistence type="predicted"/>
<dbReference type="AlphaFoldDB" id="A0A022RZU4"/>
<dbReference type="SUPFAM" id="SSF46565">
    <property type="entry name" value="Chaperone J-domain"/>
    <property type="match status" value="1"/>
</dbReference>
<dbReference type="Pfam" id="PF11926">
    <property type="entry name" value="DUF3444"/>
    <property type="match status" value="1"/>
</dbReference>
<dbReference type="eggNOG" id="ENOG502QS8C">
    <property type="taxonomic scope" value="Eukaryota"/>
</dbReference>
<dbReference type="PROSITE" id="PS50076">
    <property type="entry name" value="DNAJ_2"/>
    <property type="match status" value="1"/>
</dbReference>
<feature type="region of interest" description="Disordered" evidence="1">
    <location>
        <begin position="489"/>
        <end position="524"/>
    </location>
</feature>
<evidence type="ECO:0000259" key="2">
    <source>
        <dbReference type="PROSITE" id="PS50076"/>
    </source>
</evidence>
<dbReference type="InterPro" id="IPR001623">
    <property type="entry name" value="DnaJ_domain"/>
</dbReference>
<dbReference type="InterPro" id="IPR036869">
    <property type="entry name" value="J_dom_sf"/>
</dbReference>
<dbReference type="Gene3D" id="1.10.287.110">
    <property type="entry name" value="DnaJ domain"/>
    <property type="match status" value="1"/>
</dbReference>
<evidence type="ECO:0000313" key="3">
    <source>
        <dbReference type="EMBL" id="EYU45589.1"/>
    </source>
</evidence>
<dbReference type="STRING" id="4155.A0A022RZU4"/>
<accession>A0A022RZU4</accession>
<gene>
    <name evidence="3" type="ORF">MIMGU_mgv1a022395mg</name>
</gene>
<reference evidence="3 4" key="1">
    <citation type="journal article" date="2013" name="Proc. Natl. Acad. Sci. U.S.A.">
        <title>Fine-scale variation in meiotic recombination in Mimulus inferred from population shotgun sequencing.</title>
        <authorList>
            <person name="Hellsten U."/>
            <person name="Wright K.M."/>
            <person name="Jenkins J."/>
            <person name="Shu S."/>
            <person name="Yuan Y."/>
            <person name="Wessler S.R."/>
            <person name="Schmutz J."/>
            <person name="Willis J.H."/>
            <person name="Rokhsar D.S."/>
        </authorList>
    </citation>
    <scope>NUCLEOTIDE SEQUENCE [LARGE SCALE GENOMIC DNA]</scope>
    <source>
        <strain evidence="4">cv. DUN x IM62</strain>
    </source>
</reference>
<dbReference type="SMART" id="SM00271">
    <property type="entry name" value="DnaJ"/>
    <property type="match status" value="1"/>
</dbReference>
<sequence length="524" mass="59892">MASSKKEEKAKSAKAAAIEKMKNKDFKAARKFAAQAQKLCPNLDGNDDVVRIIHVCDVHCSDAQKVFEGERDWYKIIDVDPTADMDSIKKQCQKLTLVLHPDKNKFPGAAEAFQLICEARAVLMDYEKRSFYDSKCRANALAKNSRFPNKQKAKNGSVGDDVDILVPCAKKPKTGASIWSVGEKHVNLEDKEATKFASEPKKNTAKGKLVDGSENNRKKLILEYTESEFNDFEKGRAKSNFNDGQIWAVYDTLDSMPRFYALINKVVARDFKMDITWLEPCVPDNNEEENKWLNRGLPASCGKFRHGCNEIIEDHAIFSHLLSWNKIINYEICPTKEETWALFKNWDIEWYRDQEGHNNKEYDFEIVEILLDYCSDFGAPVVYLSKMKGYVSIFSRKHEEGTELSKVVTVKERLRFSHRVPSLKNEGENGDQRFFELDPAALPPNLTTKDKLVMDPRIPTRSDPTMARAKKLGFDFPSKIVNYEIEMGPLEDEDNRNDNNSRKSNLNVDSSYVATQQIDSQFSP</sequence>
<dbReference type="EMBL" id="KI630180">
    <property type="protein sequence ID" value="EYU45589.1"/>
    <property type="molecule type" value="Genomic_DNA"/>
</dbReference>
<dbReference type="PRINTS" id="PR00625">
    <property type="entry name" value="JDOMAIN"/>
</dbReference>
<evidence type="ECO:0000256" key="1">
    <source>
        <dbReference type="SAM" id="MobiDB-lite"/>
    </source>
</evidence>
<evidence type="ECO:0000313" key="4">
    <source>
        <dbReference type="Proteomes" id="UP000030748"/>
    </source>
</evidence>
<dbReference type="CDD" id="cd06257">
    <property type="entry name" value="DnaJ"/>
    <property type="match status" value="1"/>
</dbReference>
<dbReference type="PANTHER" id="PTHR45089">
    <property type="entry name" value="DNAJ HEAT SHOCK AMINO-TERMINAL DOMAIN PROTEIN-RELATED"/>
    <property type="match status" value="1"/>
</dbReference>
<dbReference type="Pfam" id="PF00226">
    <property type="entry name" value="DnaJ"/>
    <property type="match status" value="1"/>
</dbReference>
<organism evidence="3 4">
    <name type="scientific">Erythranthe guttata</name>
    <name type="common">Yellow monkey flower</name>
    <name type="synonym">Mimulus guttatus</name>
    <dbReference type="NCBI Taxonomy" id="4155"/>
    <lineage>
        <taxon>Eukaryota</taxon>
        <taxon>Viridiplantae</taxon>
        <taxon>Streptophyta</taxon>
        <taxon>Embryophyta</taxon>
        <taxon>Tracheophyta</taxon>
        <taxon>Spermatophyta</taxon>
        <taxon>Magnoliopsida</taxon>
        <taxon>eudicotyledons</taxon>
        <taxon>Gunneridae</taxon>
        <taxon>Pentapetalae</taxon>
        <taxon>asterids</taxon>
        <taxon>lamiids</taxon>
        <taxon>Lamiales</taxon>
        <taxon>Phrymaceae</taxon>
        <taxon>Erythranthe</taxon>
    </lineage>
</organism>
<protein>
    <recommendedName>
        <fullName evidence="2">J domain-containing protein</fullName>
    </recommendedName>
</protein>
<feature type="non-terminal residue" evidence="3">
    <location>
        <position position="524"/>
    </location>
</feature>
<dbReference type="PANTHER" id="PTHR45089:SF24">
    <property type="entry name" value="DNAJ HEAT SHOCK N-TERMINAL DOMAIN-CONTAINING PROTEIN"/>
    <property type="match status" value="1"/>
</dbReference>
<dbReference type="Proteomes" id="UP000030748">
    <property type="component" value="Unassembled WGS sequence"/>
</dbReference>